<dbReference type="SUPFAM" id="SSF53474">
    <property type="entry name" value="alpha/beta-Hydrolases"/>
    <property type="match status" value="1"/>
</dbReference>
<organism evidence="1 2">
    <name type="scientific">Lottia gigantea</name>
    <name type="common">Giant owl limpet</name>
    <dbReference type="NCBI Taxonomy" id="225164"/>
    <lineage>
        <taxon>Eukaryota</taxon>
        <taxon>Metazoa</taxon>
        <taxon>Spiralia</taxon>
        <taxon>Lophotrochozoa</taxon>
        <taxon>Mollusca</taxon>
        <taxon>Gastropoda</taxon>
        <taxon>Patellogastropoda</taxon>
        <taxon>Lottioidea</taxon>
        <taxon>Lottiidae</taxon>
        <taxon>Lottia</taxon>
    </lineage>
</organism>
<dbReference type="Gene3D" id="3.40.50.1820">
    <property type="entry name" value="alpha/beta hydrolase"/>
    <property type="match status" value="1"/>
</dbReference>
<dbReference type="Proteomes" id="UP000030746">
    <property type="component" value="Unassembled WGS sequence"/>
</dbReference>
<sequence length="280" mass="31975">METTSTKRIDTNLLLQTASTTGSKRPLVILFSWLLAKDRHIAKYRNLYTSQGFDVLSIRVSPTEVLQPKKAQDVIKKTLGILQEAEQKLKPLVIHGFSVGGYVCGEMMVELEKNAEKYFDVRQRLLGQIFDSPVDYEGVPTGFANVLSNNKMIQKLLKVSIESYLKLFKNSVTKYYMASSEAFHNNSLELPSLMLYSRADPIGVDKNIETVMKKWKAKGLPVQTRCWQNTPHVSHFHHHPDEYVESILTFMDSIGLGSVHTPNKDIFEEEKEKFTSKMRN</sequence>
<accession>V3ZJU4</accession>
<evidence type="ECO:0000313" key="1">
    <source>
        <dbReference type="EMBL" id="ESO91558.1"/>
    </source>
</evidence>
<dbReference type="PANTHER" id="PTHR20908">
    <property type="entry name" value="LD15586P"/>
    <property type="match status" value="1"/>
</dbReference>
<dbReference type="PANTHER" id="PTHR20908:SF1">
    <property type="entry name" value="LD15586P"/>
    <property type="match status" value="1"/>
</dbReference>
<dbReference type="InterPro" id="IPR029058">
    <property type="entry name" value="AB_hydrolase_fold"/>
</dbReference>
<evidence type="ECO:0000313" key="2">
    <source>
        <dbReference type="Proteomes" id="UP000030746"/>
    </source>
</evidence>
<proteinExistence type="predicted"/>
<dbReference type="OMA" id="YLEYHMK"/>
<dbReference type="OrthoDB" id="77878at2759"/>
<dbReference type="InterPro" id="IPR008547">
    <property type="entry name" value="DUF829_TMEM53"/>
</dbReference>
<reference evidence="1 2" key="1">
    <citation type="journal article" date="2013" name="Nature">
        <title>Insights into bilaterian evolution from three spiralian genomes.</title>
        <authorList>
            <person name="Simakov O."/>
            <person name="Marletaz F."/>
            <person name="Cho S.J."/>
            <person name="Edsinger-Gonzales E."/>
            <person name="Havlak P."/>
            <person name="Hellsten U."/>
            <person name="Kuo D.H."/>
            <person name="Larsson T."/>
            <person name="Lv J."/>
            <person name="Arendt D."/>
            <person name="Savage R."/>
            <person name="Osoegawa K."/>
            <person name="de Jong P."/>
            <person name="Grimwood J."/>
            <person name="Chapman J.A."/>
            <person name="Shapiro H."/>
            <person name="Aerts A."/>
            <person name="Otillar R.P."/>
            <person name="Terry A.Y."/>
            <person name="Boore J.L."/>
            <person name="Grigoriev I.V."/>
            <person name="Lindberg D.R."/>
            <person name="Seaver E.C."/>
            <person name="Weisblat D.A."/>
            <person name="Putnam N.H."/>
            <person name="Rokhsar D.S."/>
        </authorList>
    </citation>
    <scope>NUCLEOTIDE SEQUENCE [LARGE SCALE GENOMIC DNA]</scope>
</reference>
<dbReference type="HOGENOM" id="CLU_060004_0_1_1"/>
<keyword evidence="2" id="KW-1185">Reference proteome</keyword>
<dbReference type="CTD" id="20232033"/>
<dbReference type="GeneID" id="20232033"/>
<dbReference type="KEGG" id="lgi:LOTGIDRAFT_121859"/>
<dbReference type="RefSeq" id="XP_009057628.1">
    <property type="nucleotide sequence ID" value="XM_009059380.1"/>
</dbReference>
<dbReference type="EMBL" id="KB202237">
    <property type="protein sequence ID" value="ESO91558.1"/>
    <property type="molecule type" value="Genomic_DNA"/>
</dbReference>
<gene>
    <name evidence="1" type="ORF">LOTGIDRAFT_121859</name>
</gene>
<dbReference type="GO" id="GO:0017171">
    <property type="term" value="F:serine hydrolase activity"/>
    <property type="evidence" value="ECO:0007669"/>
    <property type="project" value="TreeGrafter"/>
</dbReference>
<name>V3ZJU4_LOTGI</name>
<protein>
    <submittedName>
        <fullName evidence="1">Uncharacterized protein</fullName>
    </submittedName>
</protein>
<dbReference type="AlphaFoldDB" id="V3ZJU4"/>
<dbReference type="Pfam" id="PF05705">
    <property type="entry name" value="DUF829"/>
    <property type="match status" value="1"/>
</dbReference>